<organism evidence="6 7">
    <name type="scientific">Serendipita indica (strain DSM 11827)</name>
    <name type="common">Root endophyte fungus</name>
    <name type="synonym">Piriformospora indica</name>
    <dbReference type="NCBI Taxonomy" id="1109443"/>
    <lineage>
        <taxon>Eukaryota</taxon>
        <taxon>Fungi</taxon>
        <taxon>Dikarya</taxon>
        <taxon>Basidiomycota</taxon>
        <taxon>Agaricomycotina</taxon>
        <taxon>Agaricomycetes</taxon>
        <taxon>Sebacinales</taxon>
        <taxon>Serendipitaceae</taxon>
        <taxon>Serendipita</taxon>
    </lineage>
</organism>
<feature type="transmembrane region" description="Helical" evidence="5">
    <location>
        <begin position="136"/>
        <end position="160"/>
    </location>
</feature>
<proteinExistence type="predicted"/>
<keyword evidence="4 5" id="KW-0472">Membrane</keyword>
<keyword evidence="2 5" id="KW-0812">Transmembrane</keyword>
<accession>G4TT02</accession>
<dbReference type="GO" id="GO:0007189">
    <property type="term" value="P:adenylate cyclase-activating G protein-coupled receptor signaling pathway"/>
    <property type="evidence" value="ECO:0007669"/>
    <property type="project" value="TreeGrafter"/>
</dbReference>
<reference evidence="6 7" key="1">
    <citation type="journal article" date="2011" name="PLoS Pathog.">
        <title>Endophytic Life Strategies Decoded by Genome and Transcriptome Analyses of the Mutualistic Root Symbiont Piriformospora indica.</title>
        <authorList>
            <person name="Zuccaro A."/>
            <person name="Lahrmann U."/>
            <person name="Guldener U."/>
            <person name="Langen G."/>
            <person name="Pfiffi S."/>
            <person name="Biedenkopf D."/>
            <person name="Wong P."/>
            <person name="Samans B."/>
            <person name="Grimm C."/>
            <person name="Basiewicz M."/>
            <person name="Murat C."/>
            <person name="Martin F."/>
            <person name="Kogel K.H."/>
        </authorList>
    </citation>
    <scope>NUCLEOTIDE SEQUENCE [LARGE SCALE GENOMIC DNA]</scope>
    <source>
        <strain evidence="6 7">DSM 11827</strain>
    </source>
</reference>
<comment type="subcellular location">
    <subcellularLocation>
        <location evidence="1">Membrane</location>
        <topology evidence="1">Multi-pass membrane protein</topology>
    </subcellularLocation>
</comment>
<feature type="transmembrane region" description="Helical" evidence="5">
    <location>
        <begin position="191"/>
        <end position="212"/>
    </location>
</feature>
<name>G4TT02_SERID</name>
<dbReference type="GO" id="GO:0004930">
    <property type="term" value="F:G protein-coupled receptor activity"/>
    <property type="evidence" value="ECO:0007669"/>
    <property type="project" value="TreeGrafter"/>
</dbReference>
<dbReference type="PANTHER" id="PTHR23112:SF37">
    <property type="entry name" value="G PROTEIN-COUPLED RECEPTOR GPR1"/>
    <property type="match status" value="1"/>
</dbReference>
<evidence type="ECO:0000313" key="6">
    <source>
        <dbReference type="EMBL" id="CCA74445.1"/>
    </source>
</evidence>
<protein>
    <submittedName>
        <fullName evidence="6">Uncharacterized protein</fullName>
    </submittedName>
</protein>
<dbReference type="InParanoid" id="G4TT02"/>
<keyword evidence="7" id="KW-1185">Reference proteome</keyword>
<dbReference type="Proteomes" id="UP000007148">
    <property type="component" value="Unassembled WGS sequence"/>
</dbReference>
<keyword evidence="3 5" id="KW-1133">Transmembrane helix</keyword>
<feature type="transmembrane region" description="Helical" evidence="5">
    <location>
        <begin position="64"/>
        <end position="87"/>
    </location>
</feature>
<dbReference type="EMBL" id="CAFZ01000313">
    <property type="protein sequence ID" value="CCA74445.1"/>
    <property type="molecule type" value="Genomic_DNA"/>
</dbReference>
<gene>
    <name evidence="6" type="ORF">PIIN_08398</name>
</gene>
<evidence type="ECO:0000256" key="4">
    <source>
        <dbReference type="ARBA" id="ARBA00023136"/>
    </source>
</evidence>
<dbReference type="OMA" id="LINIAWI"/>
<evidence type="ECO:0000256" key="2">
    <source>
        <dbReference type="ARBA" id="ARBA00022692"/>
    </source>
</evidence>
<feature type="transmembrane region" description="Helical" evidence="5">
    <location>
        <begin position="20"/>
        <end position="43"/>
    </location>
</feature>
<dbReference type="GO" id="GO:0005886">
    <property type="term" value="C:plasma membrane"/>
    <property type="evidence" value="ECO:0007669"/>
    <property type="project" value="TreeGrafter"/>
</dbReference>
<evidence type="ECO:0000256" key="5">
    <source>
        <dbReference type="SAM" id="Phobius"/>
    </source>
</evidence>
<evidence type="ECO:0000256" key="3">
    <source>
        <dbReference type="ARBA" id="ARBA00022989"/>
    </source>
</evidence>
<evidence type="ECO:0000256" key="1">
    <source>
        <dbReference type="ARBA" id="ARBA00004141"/>
    </source>
</evidence>
<sequence>MSNVTVLMSTHYSPGEARGVGLLVAAGALSLLSVVALLVIMAISAYRTKGSRDDHVFVRTHVAAYFVSLLLCDLAQGIGSLINIAWISNGGVTNNSLCVAQGAIKQTGNVGTALWSFVIAVHTFFLLFYRTKVPDGVCYTTLVVVWCILGGVLSLGPGVLATKEKGPFYGISGLWCWMTSAYPVERYALEYCFMFASAGLSFILYTLVFLRLRGNVNVSGWRFSFQRRHVAKGYSNKQYNAVTDPSQNTHVMRVARQMMWYPVAQFPTR</sequence>
<dbReference type="PANTHER" id="PTHR23112">
    <property type="entry name" value="G PROTEIN-COUPLED RECEPTOR 157-RELATED"/>
    <property type="match status" value="1"/>
</dbReference>
<dbReference type="OrthoDB" id="100006at2759"/>
<evidence type="ECO:0000313" key="7">
    <source>
        <dbReference type="Proteomes" id="UP000007148"/>
    </source>
</evidence>
<dbReference type="HOGENOM" id="CLU_1034842_0_0_1"/>
<comment type="caution">
    <text evidence="6">The sequence shown here is derived from an EMBL/GenBank/DDBJ whole genome shotgun (WGS) entry which is preliminary data.</text>
</comment>
<dbReference type="Gene3D" id="1.20.1070.10">
    <property type="entry name" value="Rhodopsin 7-helix transmembrane proteins"/>
    <property type="match status" value="1"/>
</dbReference>
<dbReference type="AlphaFoldDB" id="G4TT02"/>
<feature type="transmembrane region" description="Helical" evidence="5">
    <location>
        <begin position="112"/>
        <end position="129"/>
    </location>
</feature>
<dbReference type="eggNOG" id="ENOG502RYZC">
    <property type="taxonomic scope" value="Eukaryota"/>
</dbReference>
<dbReference type="STRING" id="1109443.G4TT02"/>